<dbReference type="SUPFAM" id="SSF55729">
    <property type="entry name" value="Acyl-CoA N-acyltransferases (Nat)"/>
    <property type="match status" value="1"/>
</dbReference>
<dbReference type="PANTHER" id="PTHR42791">
    <property type="entry name" value="GNAT FAMILY ACETYLTRANSFERASE"/>
    <property type="match status" value="1"/>
</dbReference>
<dbReference type="InterPro" id="IPR052523">
    <property type="entry name" value="Trichothecene_AcTrans"/>
</dbReference>
<dbReference type="InterPro" id="IPR000182">
    <property type="entry name" value="GNAT_dom"/>
</dbReference>
<evidence type="ECO:0000259" key="2">
    <source>
        <dbReference type="PROSITE" id="PS51186"/>
    </source>
</evidence>
<dbReference type="OrthoDB" id="512662at2759"/>
<accession>A0A2P6U5I9</accession>
<dbReference type="AlphaFoldDB" id="A0A2P6U5I9"/>
<dbReference type="GO" id="GO:0016747">
    <property type="term" value="F:acyltransferase activity, transferring groups other than amino-acyl groups"/>
    <property type="evidence" value="ECO:0007669"/>
    <property type="project" value="InterPro"/>
</dbReference>
<organism evidence="3 4">
    <name type="scientific">Chlorella sorokiniana</name>
    <name type="common">Freshwater green alga</name>
    <dbReference type="NCBI Taxonomy" id="3076"/>
    <lineage>
        <taxon>Eukaryota</taxon>
        <taxon>Viridiplantae</taxon>
        <taxon>Chlorophyta</taxon>
        <taxon>core chlorophytes</taxon>
        <taxon>Trebouxiophyceae</taxon>
        <taxon>Chlorellales</taxon>
        <taxon>Chlorellaceae</taxon>
        <taxon>Chlorella clade</taxon>
        <taxon>Chlorella</taxon>
    </lineage>
</organism>
<keyword evidence="4" id="KW-1185">Reference proteome</keyword>
<dbReference type="CDD" id="cd04301">
    <property type="entry name" value="NAT_SF"/>
    <property type="match status" value="1"/>
</dbReference>
<evidence type="ECO:0000313" key="4">
    <source>
        <dbReference type="Proteomes" id="UP000239899"/>
    </source>
</evidence>
<dbReference type="Pfam" id="PF13508">
    <property type="entry name" value="Acetyltransf_7"/>
    <property type="match status" value="1"/>
</dbReference>
<dbReference type="PROSITE" id="PS51186">
    <property type="entry name" value="GNAT"/>
    <property type="match status" value="1"/>
</dbReference>
<dbReference type="EMBL" id="LHPG02000001">
    <property type="protein sequence ID" value="PRW61580.1"/>
    <property type="molecule type" value="Genomic_DNA"/>
</dbReference>
<protein>
    <submittedName>
        <fullName evidence="3">GCN5 family acetyltransferase</fullName>
    </submittedName>
</protein>
<evidence type="ECO:0000256" key="1">
    <source>
        <dbReference type="SAM" id="MobiDB-lite"/>
    </source>
</evidence>
<dbReference type="Gene3D" id="3.40.630.30">
    <property type="match status" value="1"/>
</dbReference>
<comment type="caution">
    <text evidence="3">The sequence shown here is derived from an EMBL/GenBank/DDBJ whole genome shotgun (WGS) entry which is preliminary data.</text>
</comment>
<feature type="domain" description="N-acetyltransferase" evidence="2">
    <location>
        <begin position="19"/>
        <end position="228"/>
    </location>
</feature>
<proteinExistence type="predicted"/>
<feature type="region of interest" description="Disordered" evidence="1">
    <location>
        <begin position="209"/>
        <end position="237"/>
    </location>
</feature>
<sequence>MDSGAGQQGPPGPAAAAAAEVRAATPADLPAIAQLYASAFDSNPGYRWIFTGDPQQPAPEGALPWLFLRRARMLLQRRCPLLVAYSREGELVAAGGIIPFDRKPGHWDFLKNGILMWIPWYGLASLRRALSMDGGLAALRASGALEGVAGELSMVAVRPDLQGRGLGRKLLSDLLRRWDAEDGRALLMMTQDHRALRMYARCGFEPLEGGPSEEKHPQGGFSNWVRLRPGRQQSGDE</sequence>
<dbReference type="Proteomes" id="UP000239899">
    <property type="component" value="Unassembled WGS sequence"/>
</dbReference>
<dbReference type="InterPro" id="IPR016181">
    <property type="entry name" value="Acyl_CoA_acyltransferase"/>
</dbReference>
<dbReference type="PANTHER" id="PTHR42791:SF1">
    <property type="entry name" value="N-ACETYLTRANSFERASE DOMAIN-CONTAINING PROTEIN"/>
    <property type="match status" value="1"/>
</dbReference>
<name>A0A2P6U5I9_CHLSO</name>
<evidence type="ECO:0000313" key="3">
    <source>
        <dbReference type="EMBL" id="PRW61580.1"/>
    </source>
</evidence>
<reference evidence="3 4" key="1">
    <citation type="journal article" date="2018" name="Plant J.">
        <title>Genome sequences of Chlorella sorokiniana UTEX 1602 and Micractinium conductrix SAG 241.80: implications to maltose excretion by a green alga.</title>
        <authorList>
            <person name="Arriola M.B."/>
            <person name="Velmurugan N."/>
            <person name="Zhang Y."/>
            <person name="Plunkett M.H."/>
            <person name="Hondzo H."/>
            <person name="Barney B.M."/>
        </authorList>
    </citation>
    <scope>NUCLEOTIDE SEQUENCE [LARGE SCALE GENOMIC DNA]</scope>
    <source>
        <strain evidence="4">UTEX 1602</strain>
    </source>
</reference>
<gene>
    <name evidence="3" type="ORF">C2E21_0530</name>
</gene>